<evidence type="ECO:0000256" key="5">
    <source>
        <dbReference type="ARBA" id="ARBA00022618"/>
    </source>
</evidence>
<comment type="subcellular location">
    <subcellularLocation>
        <location evidence="2">Chromosome</location>
    </subcellularLocation>
    <subcellularLocation>
        <location evidence="1">Nucleus</location>
    </subcellularLocation>
</comment>
<dbReference type="Gene3D" id="1.25.10.10">
    <property type="entry name" value="Leucine-rich Repeat Variant"/>
    <property type="match status" value="2"/>
</dbReference>
<dbReference type="eggNOG" id="KOG0414">
    <property type="taxonomic scope" value="Eukaryota"/>
</dbReference>
<keyword evidence="6 10" id="KW-0498">Mitosis</keyword>
<dbReference type="PANTHER" id="PTHR14222">
    <property type="entry name" value="CONDENSIN"/>
    <property type="match status" value="1"/>
</dbReference>
<evidence type="ECO:0000256" key="10">
    <source>
        <dbReference type="PIRNR" id="PIRNR017127"/>
    </source>
</evidence>
<evidence type="ECO:0000256" key="4">
    <source>
        <dbReference type="ARBA" id="ARBA00022454"/>
    </source>
</evidence>
<feature type="domain" description="Condensin complex subunit 1 N-terminal" evidence="13">
    <location>
        <begin position="77"/>
        <end position="225"/>
    </location>
</feature>
<gene>
    <name evidence="14" type="ORF">ARB_03501</name>
</gene>
<dbReference type="HOGENOM" id="CLU_001867_1_0_1"/>
<feature type="compositionally biased region" description="Low complexity" evidence="11">
    <location>
        <begin position="819"/>
        <end position="828"/>
    </location>
</feature>
<evidence type="ECO:0000313" key="15">
    <source>
        <dbReference type="Proteomes" id="UP000008866"/>
    </source>
</evidence>
<evidence type="ECO:0000256" key="11">
    <source>
        <dbReference type="SAM" id="MobiDB-lite"/>
    </source>
</evidence>
<evidence type="ECO:0000256" key="3">
    <source>
        <dbReference type="ARBA" id="ARBA00009606"/>
    </source>
</evidence>
<dbReference type="GO" id="GO:0007076">
    <property type="term" value="P:mitotic chromosome condensation"/>
    <property type="evidence" value="ECO:0007669"/>
    <property type="project" value="InterPro"/>
</dbReference>
<dbReference type="FunFam" id="1.25.10.10:FF:000920">
    <property type="entry name" value="Condensin complex subunit 1"/>
    <property type="match status" value="1"/>
</dbReference>
<keyword evidence="5 10" id="KW-0132">Cell division</keyword>
<sequence length="1151" mass="127826">MNERIDFDLNEALKYYLSDPASVPTPEADSQLLDCELDPDSLNLPLIDEILNPIVDAVAEDPSNLARNSFFDSLQLLLNKILDLVVSGLASLADIAHNDLEADEPEALSEHKDLLELYAFLLQWALSSVEAKAAEKPPTTGPGRRGGGKAGRKPARDESWDSSAQIQIAMEVMCKVLKLKLSKLFVTTSDRDTFVNLFTRSIYLILESEQRVKSMSIRMHAFKSLTYFEHLSDPMAEFLHILAEQYDYPQLADEILREVGNKEFNPNDTKGPRSVSAFIVKLSELAPRLVIKQMTLLAKQLDSEQRTFTDNCQAYTLRCAVIEVCGNLISDLSKQEERSENFQTQINSFFDVLEERFLDMNPYCRSRVIQVYMKICDLDQKFPKRRQTAAKLAARSLEDKSSNVRRNAIKLLGKLVSTHPFSVMHGGQLSYKDWDARLQAVEEELNALKPPPETPGLAEMGIESAQIDSELLDDATQVPDDSPSKAPKMTEEEKAAAVQKAAEEAATSEMLARLQLTRKYYIEAIQFIEVLHSASETVLQLLSSRNKSEVIEAMDFFVMLDAYKVETSRAGIRRMLRLIWMKGNSDEGKGVQNHLIDCYKGLFFDAPDAFSPNDTANYIARNMISLTFGATPAELTSLEQLLSTMVKAGHISELVIGKLWQVYGVQKKEISRTQRRGAIIVLGMLALADPEIAVKEIEIMLRIGLGSLGRADLVLAKYTCIALKRIKPGRQAIAKDGAHPKLANDHPVLIKLAAMMEIVSDSKEWYGVAEQAISAIYTLAKHPDVLCSDILRRKTRAVFRANNNAQQRMMLDSEGDRPSSSSASSASAETAVTAATTLAEDNNAARQKASVNGLSQLLIIVGHIAIKQIVHLELCELDFKRRKAEQEKEKAANPAQEKDDAAGAGAAAAGGAAGGAAAEDNELDLIGGTTEDDFTEAMAHIRERELLFGENSLLTHFGPLVTEICSNNTAYPDQNLQATATLCMAKLMCVSAEYCESNLPLLITIMERSDDPIVRSNAVIALGDMAVCFNHLIDENTDFLYRRLNDDDVSVKRTCLMTLTFLILAGQIKVKGQLGEMAKCLEDEDKKIADLARMFFTELSTKDNAVYNHFVDMFSLLSTEKSLEEESLRRIIKFLAGFVEKVFFFLILGLF</sequence>
<feature type="region of interest" description="Disordered" evidence="11">
    <location>
        <begin position="805"/>
        <end position="828"/>
    </location>
</feature>
<dbReference type="GO" id="GO:0042393">
    <property type="term" value="F:histone binding"/>
    <property type="evidence" value="ECO:0007669"/>
    <property type="project" value="TreeGrafter"/>
</dbReference>
<dbReference type="Proteomes" id="UP000008866">
    <property type="component" value="Unassembled WGS sequence"/>
</dbReference>
<dbReference type="STRING" id="663331.D4B4W1"/>
<feature type="compositionally biased region" description="Basic and acidic residues" evidence="11">
    <location>
        <begin position="888"/>
        <end position="901"/>
    </location>
</feature>
<dbReference type="Pfam" id="PF12717">
    <property type="entry name" value="Cnd1"/>
    <property type="match status" value="1"/>
</dbReference>
<dbReference type="Pfam" id="PF12922">
    <property type="entry name" value="Cnd1_N"/>
    <property type="match status" value="1"/>
</dbReference>
<dbReference type="RefSeq" id="XP_003010246.1">
    <property type="nucleotide sequence ID" value="XM_003010200.1"/>
</dbReference>
<reference evidence="15" key="1">
    <citation type="journal article" date="2011" name="Genome Biol.">
        <title>Comparative and functional genomics provide insights into the pathogenicity of dermatophytic fungi.</title>
        <authorList>
            <person name="Burmester A."/>
            <person name="Shelest E."/>
            <person name="Gloeckner G."/>
            <person name="Heddergott C."/>
            <person name="Schindler S."/>
            <person name="Staib P."/>
            <person name="Heidel A."/>
            <person name="Felder M."/>
            <person name="Petzold A."/>
            <person name="Szafranski K."/>
            <person name="Feuermann M."/>
            <person name="Pedruzzi I."/>
            <person name="Priebe S."/>
            <person name="Groth M."/>
            <person name="Winkler R."/>
            <person name="Li W."/>
            <person name="Kniemeyer O."/>
            <person name="Schroeckh V."/>
            <person name="Hertweck C."/>
            <person name="Hube B."/>
            <person name="White T.C."/>
            <person name="Platzer M."/>
            <person name="Guthke R."/>
            <person name="Heitman J."/>
            <person name="Woestemeyer J."/>
            <person name="Zipfel P.F."/>
            <person name="Monod M."/>
            <person name="Brakhage A.A."/>
        </authorList>
    </citation>
    <scope>NUCLEOTIDE SEQUENCE [LARGE SCALE GENOMIC DNA]</scope>
    <source>
        <strain evidence="15">ATCC MYA-4681 / CBS 112371</strain>
    </source>
</reference>
<comment type="caution">
    <text evidence="14">The sequence shown here is derived from an EMBL/GenBank/DDBJ whole genome shotgun (WGS) entry which is preliminary data.</text>
</comment>
<dbReference type="InterPro" id="IPR011989">
    <property type="entry name" value="ARM-like"/>
</dbReference>
<dbReference type="InterPro" id="IPR007673">
    <property type="entry name" value="Condensin_cplx_su1"/>
</dbReference>
<comment type="function">
    <text evidence="10">Regulatory subunit of the condensin complex, a complex required for conversion of interphase chromatin into mitotic-like condense chromosomes. The condensin complex probably introduces positive supercoils into relaxed DNA in the presence of type I topoisomerases and converts nicked DNA into positive knotted forms in the presence of type II topoisomerases.</text>
</comment>
<evidence type="ECO:0000313" key="14">
    <source>
        <dbReference type="EMBL" id="EFE29606.1"/>
    </source>
</evidence>
<dbReference type="PANTHER" id="PTHR14222:SF2">
    <property type="entry name" value="CONDENSIN COMPLEX SUBUNIT 1"/>
    <property type="match status" value="1"/>
</dbReference>
<evidence type="ECO:0000256" key="7">
    <source>
        <dbReference type="ARBA" id="ARBA00023067"/>
    </source>
</evidence>
<evidence type="ECO:0000259" key="12">
    <source>
        <dbReference type="Pfam" id="PF12717"/>
    </source>
</evidence>
<dbReference type="GeneID" id="9525514"/>
<proteinExistence type="inferred from homology"/>
<dbReference type="KEGG" id="abe:ARB_03501"/>
<keyword evidence="15" id="KW-1185">Reference proteome</keyword>
<dbReference type="AlphaFoldDB" id="D4B4W1"/>
<organism evidence="14 15">
    <name type="scientific">Arthroderma benhamiae (strain ATCC MYA-4681 / CBS 112371)</name>
    <name type="common">Trichophyton mentagrophytes</name>
    <dbReference type="NCBI Taxonomy" id="663331"/>
    <lineage>
        <taxon>Eukaryota</taxon>
        <taxon>Fungi</taxon>
        <taxon>Dikarya</taxon>
        <taxon>Ascomycota</taxon>
        <taxon>Pezizomycotina</taxon>
        <taxon>Eurotiomycetes</taxon>
        <taxon>Eurotiomycetidae</taxon>
        <taxon>Onygenales</taxon>
        <taxon>Arthrodermataceae</taxon>
        <taxon>Trichophyton</taxon>
    </lineage>
</organism>
<keyword evidence="9 10" id="KW-0131">Cell cycle</keyword>
<feature type="domain" description="Condensin complex subunit 1 C-terminal" evidence="12">
    <location>
        <begin position="1013"/>
        <end position="1141"/>
    </location>
</feature>
<keyword evidence="7 10" id="KW-0226">DNA condensation</keyword>
<evidence type="ECO:0000256" key="1">
    <source>
        <dbReference type="ARBA" id="ARBA00004123"/>
    </source>
</evidence>
<dbReference type="GO" id="GO:0051301">
    <property type="term" value="P:cell division"/>
    <property type="evidence" value="ECO:0007669"/>
    <property type="project" value="UniProtKB-KW"/>
</dbReference>
<dbReference type="GO" id="GO:0000796">
    <property type="term" value="C:condensin complex"/>
    <property type="evidence" value="ECO:0007669"/>
    <property type="project" value="TreeGrafter"/>
</dbReference>
<evidence type="ECO:0000259" key="13">
    <source>
        <dbReference type="Pfam" id="PF12922"/>
    </source>
</evidence>
<name>D4B4W1_ARTBC</name>
<keyword evidence="4" id="KW-0158">Chromosome</keyword>
<evidence type="ECO:0000256" key="6">
    <source>
        <dbReference type="ARBA" id="ARBA00022776"/>
    </source>
</evidence>
<feature type="region of interest" description="Disordered" evidence="11">
    <location>
        <begin position="133"/>
        <end position="160"/>
    </location>
</feature>
<dbReference type="InterPro" id="IPR024324">
    <property type="entry name" value="Condensin_cplx_su1_N"/>
</dbReference>
<dbReference type="InterPro" id="IPR032682">
    <property type="entry name" value="Cnd1_C"/>
</dbReference>
<evidence type="ECO:0000256" key="2">
    <source>
        <dbReference type="ARBA" id="ARBA00004286"/>
    </source>
</evidence>
<accession>D4B4W1</accession>
<dbReference type="GO" id="GO:0010032">
    <property type="term" value="P:meiotic chromosome condensation"/>
    <property type="evidence" value="ECO:0007669"/>
    <property type="project" value="TreeGrafter"/>
</dbReference>
<dbReference type="EMBL" id="ABSU01000035">
    <property type="protein sequence ID" value="EFE29606.1"/>
    <property type="molecule type" value="Genomic_DNA"/>
</dbReference>
<dbReference type="SUPFAM" id="SSF48371">
    <property type="entry name" value="ARM repeat"/>
    <property type="match status" value="1"/>
</dbReference>
<dbReference type="OMA" id="CPLEKLW"/>
<evidence type="ECO:0000256" key="8">
    <source>
        <dbReference type="ARBA" id="ARBA00023242"/>
    </source>
</evidence>
<dbReference type="GO" id="GO:0000779">
    <property type="term" value="C:condensed chromosome, centromeric region"/>
    <property type="evidence" value="ECO:0007669"/>
    <property type="project" value="TreeGrafter"/>
</dbReference>
<keyword evidence="8" id="KW-0539">Nucleus</keyword>
<protein>
    <recommendedName>
        <fullName evidence="10">Condensin complex subunit 1</fullName>
    </recommendedName>
</protein>
<dbReference type="GO" id="GO:0005634">
    <property type="term" value="C:nucleus"/>
    <property type="evidence" value="ECO:0007669"/>
    <property type="project" value="UniProtKB-SubCell"/>
</dbReference>
<feature type="region of interest" description="Disordered" evidence="11">
    <location>
        <begin position="888"/>
        <end position="907"/>
    </location>
</feature>
<comment type="similarity">
    <text evidence="3 10">Belongs to the CND1 (condensin subunit 1) family.</text>
</comment>
<dbReference type="PIRSF" id="PIRSF017127">
    <property type="entry name" value="Condensin_D2"/>
    <property type="match status" value="1"/>
</dbReference>
<dbReference type="InterPro" id="IPR026971">
    <property type="entry name" value="CND1/NCAPD3"/>
</dbReference>
<evidence type="ECO:0000256" key="9">
    <source>
        <dbReference type="ARBA" id="ARBA00023306"/>
    </source>
</evidence>
<dbReference type="InterPro" id="IPR016024">
    <property type="entry name" value="ARM-type_fold"/>
</dbReference>